<dbReference type="SUPFAM" id="SSF52833">
    <property type="entry name" value="Thioredoxin-like"/>
    <property type="match status" value="1"/>
</dbReference>
<feature type="non-terminal residue" evidence="1">
    <location>
        <position position="1"/>
    </location>
</feature>
<dbReference type="AlphaFoldDB" id="A0A382U8M1"/>
<organism evidence="1">
    <name type="scientific">marine metagenome</name>
    <dbReference type="NCBI Taxonomy" id="408172"/>
    <lineage>
        <taxon>unclassified sequences</taxon>
        <taxon>metagenomes</taxon>
        <taxon>ecological metagenomes</taxon>
    </lineage>
</organism>
<name>A0A382U8M1_9ZZZZ</name>
<evidence type="ECO:0008006" key="2">
    <source>
        <dbReference type="Google" id="ProtNLM"/>
    </source>
</evidence>
<protein>
    <recommendedName>
        <fullName evidence="2">Sucrase ferredoxin</fullName>
    </recommendedName>
</protein>
<gene>
    <name evidence="1" type="ORF">METZ01_LOCUS383171</name>
</gene>
<dbReference type="InterPro" id="IPR009737">
    <property type="entry name" value="Aim32/Apd1-like"/>
</dbReference>
<accession>A0A382U8M1</accession>
<dbReference type="Gene3D" id="3.40.30.10">
    <property type="entry name" value="Glutaredoxin"/>
    <property type="match status" value="1"/>
</dbReference>
<dbReference type="EMBL" id="UINC01142151">
    <property type="protein sequence ID" value="SVD30317.1"/>
    <property type="molecule type" value="Genomic_DNA"/>
</dbReference>
<dbReference type="Pfam" id="PF06999">
    <property type="entry name" value="Suc_Fer-like"/>
    <property type="match status" value="1"/>
</dbReference>
<reference evidence="1" key="1">
    <citation type="submission" date="2018-05" db="EMBL/GenBank/DDBJ databases">
        <authorList>
            <person name="Lanie J.A."/>
            <person name="Ng W.-L."/>
            <person name="Kazmierczak K.M."/>
            <person name="Andrzejewski T.M."/>
            <person name="Davidsen T.M."/>
            <person name="Wayne K.J."/>
            <person name="Tettelin H."/>
            <person name="Glass J.I."/>
            <person name="Rusch D."/>
            <person name="Podicherti R."/>
            <person name="Tsui H.-C.T."/>
            <person name="Winkler M.E."/>
        </authorList>
    </citation>
    <scope>NUCLEOTIDE SEQUENCE</scope>
</reference>
<dbReference type="InterPro" id="IPR036249">
    <property type="entry name" value="Thioredoxin-like_sf"/>
</dbReference>
<evidence type="ECO:0000313" key="1">
    <source>
        <dbReference type="EMBL" id="SVD30317.1"/>
    </source>
</evidence>
<sequence length="222" mass="24716">VQNLSENIDQLLPLPTDAPACSEHRQTIGLDPRGTALNIDAVVLIELPLPWPKPVFTHSDLKGLESLIHTSMGVTRVLACQPRSDEQNTTVTVFSKEDTTFDRWVFELESKDSLMELIETLISSKPEKITTSKQIKENKEAVLLCTQGSHDICCGSKGTRLANQIEEQESKIDLFKVSHLGGHRFSPTVMTMPDGRMWAGLDLKTLGPILEKRIETEQVAEL</sequence>
<proteinExistence type="predicted"/>
<feature type="non-terminal residue" evidence="1">
    <location>
        <position position="222"/>
    </location>
</feature>